<sequence>MSLSWETLEELAGRDNGAGVTALLLGATEAERLAFFKTVEAGIKGADPSDWWRAQIHPAGSYAIAVVGTAPTAQKAAALLTRRALRDHWRFMPLGFLTDVATAREVDWMGDLGHRLAQRLSTRNVWDSTEWEFAAAIIRAGGAEPPVIEGVVKGWLGRLIRPRGKRVPPLTMRMRDDPYLDLLLPSVFEFDGLGADIFNTAWGDGSDNPGTVTRFPGAVGALVAEGRLERKTVLAATIDRLARGDKPNALRPFVVLHEKLAPTVDEIAEYAPDHLRLLAEAPGPIAALAQSMLRALDDAGRLDVDTLLDVSAPVLVRKEKTLVKAQITWLEKVAKRDPSRVDDVYRTLAGAFGHPALDVQERALIMIAKQLAGLRADTVALIAGNSVLLAGDLTARAAELFGTTMAAAPEPVPLTALEVAPMPPPIASAAELAEEVVVLLHDQTGVRWERVLAAVVTLHAQGPRDEFAAALAPILQRHSGWFDTNQWNTGSPFHGLGTAIRMATDPPRHDTGHQQLHTSVRIAWQEGRRGGGNSKLAADPTGVLALRAAEIAVRINGSMMPMLVATPTRVNGSIDPAALLERLSRAEAEGWQPWSFDLEQALLRLPRTGVAAEVTAAAAELTSPAGRQFAQWLAAGGLPDPVSEPCAQVGERNDAGAYTWDVPVPRRMGARLTPARDGGLRLERQLLTHQPGRHPRWSPNEFDGVEAVLAMVVPHHREVAAAWALGDLGSFADQGQRGDGRLLPLLAECTGPVGPGMAYGLVYGFGAKHEPDRISAVDAFLTMAAGAEPFAAAVGSALADLCADGTVKLSRVTLGLTDAFRGGAATAVWELLTTALPPLLATKLRAVPDLLELASQVAVALDIRAEIPGLAEAAALPGTSRLAQESRRLLAILTGRP</sequence>
<accession>A0ABQ3X1G9</accession>
<dbReference type="InterPro" id="IPR056726">
    <property type="entry name" value="DUF7824"/>
</dbReference>
<evidence type="ECO:0000313" key="2">
    <source>
        <dbReference type="EMBL" id="GID52369.1"/>
    </source>
</evidence>
<comment type="caution">
    <text evidence="2">The sequence shown here is derived from an EMBL/GenBank/DDBJ whole genome shotgun (WGS) entry which is preliminary data.</text>
</comment>
<evidence type="ECO:0000259" key="1">
    <source>
        <dbReference type="Pfam" id="PF25148"/>
    </source>
</evidence>
<protein>
    <recommendedName>
        <fullName evidence="1">DUF7824 domain-containing protein</fullName>
    </recommendedName>
</protein>
<dbReference type="Proteomes" id="UP000612282">
    <property type="component" value="Unassembled WGS sequence"/>
</dbReference>
<organism evidence="2 3">
    <name type="scientific">Actinoplanes couchii</name>
    <dbReference type="NCBI Taxonomy" id="403638"/>
    <lineage>
        <taxon>Bacteria</taxon>
        <taxon>Bacillati</taxon>
        <taxon>Actinomycetota</taxon>
        <taxon>Actinomycetes</taxon>
        <taxon>Micromonosporales</taxon>
        <taxon>Micromonosporaceae</taxon>
        <taxon>Actinoplanes</taxon>
    </lineage>
</organism>
<proteinExistence type="predicted"/>
<gene>
    <name evidence="2" type="ORF">Aco03nite_007730</name>
</gene>
<reference evidence="2 3" key="1">
    <citation type="submission" date="2021-01" db="EMBL/GenBank/DDBJ databases">
        <title>Whole genome shotgun sequence of Actinoplanes couchii NBRC 106145.</title>
        <authorList>
            <person name="Komaki H."/>
            <person name="Tamura T."/>
        </authorList>
    </citation>
    <scope>NUCLEOTIDE SEQUENCE [LARGE SCALE GENOMIC DNA]</scope>
    <source>
        <strain evidence="2 3">NBRC 106145</strain>
    </source>
</reference>
<dbReference type="EMBL" id="BOMG01000014">
    <property type="protein sequence ID" value="GID52369.1"/>
    <property type="molecule type" value="Genomic_DNA"/>
</dbReference>
<evidence type="ECO:0000313" key="3">
    <source>
        <dbReference type="Proteomes" id="UP000612282"/>
    </source>
</evidence>
<dbReference type="Pfam" id="PF25148">
    <property type="entry name" value="DUF7824"/>
    <property type="match status" value="1"/>
</dbReference>
<keyword evidence="3" id="KW-1185">Reference proteome</keyword>
<dbReference type="RefSeq" id="WP_203793167.1">
    <property type="nucleotide sequence ID" value="NZ_BAAAQE010000054.1"/>
</dbReference>
<feature type="domain" description="DUF7824" evidence="1">
    <location>
        <begin position="446"/>
        <end position="621"/>
    </location>
</feature>
<name>A0ABQ3X1G9_9ACTN</name>